<organism evidence="1 3">
    <name type="scientific">Gibberella zeae</name>
    <name type="common">Wheat head blight fungus</name>
    <name type="synonym">Fusarium graminearum</name>
    <dbReference type="NCBI Taxonomy" id="5518"/>
    <lineage>
        <taxon>Eukaryota</taxon>
        <taxon>Fungi</taxon>
        <taxon>Dikarya</taxon>
        <taxon>Ascomycota</taxon>
        <taxon>Pezizomycotina</taxon>
        <taxon>Sordariomycetes</taxon>
        <taxon>Hypocreomycetidae</taxon>
        <taxon>Hypocreales</taxon>
        <taxon>Nectriaceae</taxon>
        <taxon>Fusarium</taxon>
    </lineage>
</organism>
<proteinExistence type="predicted"/>
<dbReference type="EMBL" id="CAJPIJ010000153">
    <property type="protein sequence ID" value="CAG1993376.1"/>
    <property type="molecule type" value="Genomic_DNA"/>
</dbReference>
<dbReference type="EMBL" id="CAAKMV010000122">
    <property type="protein sequence ID" value="VIO56044.1"/>
    <property type="molecule type" value="Genomic_DNA"/>
</dbReference>
<evidence type="ECO:0000313" key="2">
    <source>
        <dbReference type="EMBL" id="VIO56044.1"/>
    </source>
</evidence>
<dbReference type="Proteomes" id="UP000746612">
    <property type="component" value="Unassembled WGS sequence"/>
</dbReference>
<name>A0A4U9EZX0_GIBZA</name>
<gene>
    <name evidence="2" type="ORF">FUG_LOCUS188027</name>
    <name evidence="1" type="ORF">MDCFG202_LOCUS369225</name>
</gene>
<reference evidence="1" key="2">
    <citation type="submission" date="2021-03" db="EMBL/GenBank/DDBJ databases">
        <authorList>
            <person name="Alouane T."/>
            <person name="Langin T."/>
            <person name="Bonhomme L."/>
        </authorList>
    </citation>
    <scope>NUCLEOTIDE SEQUENCE</scope>
    <source>
        <strain evidence="1">MDC_Fg202</strain>
    </source>
</reference>
<reference evidence="2" key="1">
    <citation type="submission" date="2019-04" db="EMBL/GenBank/DDBJ databases">
        <authorList>
            <person name="Melise S."/>
            <person name="Noan J."/>
            <person name="Okalmin O."/>
        </authorList>
    </citation>
    <scope>NUCLEOTIDE SEQUENCE</scope>
    <source>
        <strain evidence="2">FN9</strain>
    </source>
</reference>
<sequence>MLIGYKLSVLFDRGAVNLSWWCSRECLLMLAAASDVQSPRRYARYLATPLDNGHSTANQ</sequence>
<accession>A0A4U9EZX0</accession>
<protein>
    <submittedName>
        <fullName evidence="1">Uncharacterized protein</fullName>
    </submittedName>
</protein>
<dbReference type="AlphaFoldDB" id="A0A4U9EZX0"/>
<evidence type="ECO:0000313" key="3">
    <source>
        <dbReference type="Proteomes" id="UP000746612"/>
    </source>
</evidence>
<evidence type="ECO:0000313" key="1">
    <source>
        <dbReference type="EMBL" id="CAG1993376.1"/>
    </source>
</evidence>